<protein>
    <submittedName>
        <fullName evidence="1">Uncharacterized protein</fullName>
    </submittedName>
</protein>
<reference evidence="1" key="1">
    <citation type="journal article" date="2014" name="Front. Microbiol.">
        <title>High frequency of phylogenetically diverse reductive dehalogenase-homologous genes in deep subseafloor sedimentary metagenomes.</title>
        <authorList>
            <person name="Kawai M."/>
            <person name="Futagami T."/>
            <person name="Toyoda A."/>
            <person name="Takaki Y."/>
            <person name="Nishi S."/>
            <person name="Hori S."/>
            <person name="Arai W."/>
            <person name="Tsubouchi T."/>
            <person name="Morono Y."/>
            <person name="Uchiyama I."/>
            <person name="Ito T."/>
            <person name="Fujiyama A."/>
            <person name="Inagaki F."/>
            <person name="Takami H."/>
        </authorList>
    </citation>
    <scope>NUCLEOTIDE SEQUENCE</scope>
    <source>
        <strain evidence="1">Expedition CK06-06</strain>
    </source>
</reference>
<proteinExistence type="predicted"/>
<evidence type="ECO:0000313" key="1">
    <source>
        <dbReference type="EMBL" id="GAG04710.1"/>
    </source>
</evidence>
<accession>X0UGJ0</accession>
<dbReference type="EMBL" id="BARS01024167">
    <property type="protein sequence ID" value="GAG04710.1"/>
    <property type="molecule type" value="Genomic_DNA"/>
</dbReference>
<name>X0UGJ0_9ZZZZ</name>
<sequence length="49" mass="5689">EYEPKYIDQNIIVKKMLQTSEIIKFKQGLINPLINSTKTKTNKIAIPKN</sequence>
<dbReference type="AlphaFoldDB" id="X0UGJ0"/>
<comment type="caution">
    <text evidence="1">The sequence shown here is derived from an EMBL/GenBank/DDBJ whole genome shotgun (WGS) entry which is preliminary data.</text>
</comment>
<feature type="non-terminal residue" evidence="1">
    <location>
        <position position="1"/>
    </location>
</feature>
<gene>
    <name evidence="1" type="ORF">S01H1_38390</name>
</gene>
<organism evidence="1">
    <name type="scientific">marine sediment metagenome</name>
    <dbReference type="NCBI Taxonomy" id="412755"/>
    <lineage>
        <taxon>unclassified sequences</taxon>
        <taxon>metagenomes</taxon>
        <taxon>ecological metagenomes</taxon>
    </lineage>
</organism>